<keyword evidence="1" id="KW-0472">Membrane</keyword>
<organism evidence="2 3">
    <name type="scientific">Ahrensia kielensis</name>
    <dbReference type="NCBI Taxonomy" id="76980"/>
    <lineage>
        <taxon>Bacteria</taxon>
        <taxon>Pseudomonadati</taxon>
        <taxon>Pseudomonadota</taxon>
        <taxon>Alphaproteobacteria</taxon>
        <taxon>Hyphomicrobiales</taxon>
        <taxon>Ahrensiaceae</taxon>
        <taxon>Ahrensia</taxon>
    </lineage>
</organism>
<dbReference type="InterPro" id="IPR024399">
    <property type="entry name" value="DUF2628"/>
</dbReference>
<feature type="transmembrane region" description="Helical" evidence="1">
    <location>
        <begin position="44"/>
        <end position="62"/>
    </location>
</feature>
<gene>
    <name evidence="2" type="ORF">WNY59_10410</name>
</gene>
<dbReference type="RefSeq" id="WP_342848388.1">
    <property type="nucleotide sequence ID" value="NZ_JBBMQO010000005.1"/>
</dbReference>
<evidence type="ECO:0000256" key="1">
    <source>
        <dbReference type="SAM" id="Phobius"/>
    </source>
</evidence>
<name>A0ABU9T796_9HYPH</name>
<sequence>MTSFVVLHNDGAPFRFSERTEFVRDHFSIVALAFPLFWLLWHRLWFAAVIFIGVMTILVFVAGDHRFILAVGPLNFLIGLFVALEGSAWRIASFKRHGYRQVAVIDAQNLEEAELKFTSVHATNGETSLVYKNAQAYETSRNAHGADDLIFGFNGNK</sequence>
<evidence type="ECO:0000313" key="3">
    <source>
        <dbReference type="Proteomes" id="UP001477870"/>
    </source>
</evidence>
<comment type="caution">
    <text evidence="2">The sequence shown here is derived from an EMBL/GenBank/DDBJ whole genome shotgun (WGS) entry which is preliminary data.</text>
</comment>
<dbReference type="Pfam" id="PF10947">
    <property type="entry name" value="DUF2628"/>
    <property type="match status" value="1"/>
</dbReference>
<proteinExistence type="predicted"/>
<dbReference type="Proteomes" id="UP001477870">
    <property type="component" value="Unassembled WGS sequence"/>
</dbReference>
<keyword evidence="1" id="KW-1133">Transmembrane helix</keyword>
<feature type="transmembrane region" description="Helical" evidence="1">
    <location>
        <begin position="68"/>
        <end position="91"/>
    </location>
</feature>
<evidence type="ECO:0000313" key="2">
    <source>
        <dbReference type="EMBL" id="MEM5502001.1"/>
    </source>
</evidence>
<protein>
    <submittedName>
        <fullName evidence="2">DUF2628 domain-containing protein</fullName>
    </submittedName>
</protein>
<reference evidence="2 3" key="1">
    <citation type="submission" date="2024-03" db="EMBL/GenBank/DDBJ databases">
        <title>Community enrichment and isolation of bacterial strains for fucoidan degradation.</title>
        <authorList>
            <person name="Sichert A."/>
        </authorList>
    </citation>
    <scope>NUCLEOTIDE SEQUENCE [LARGE SCALE GENOMIC DNA]</scope>
    <source>
        <strain evidence="2 3">AS62</strain>
    </source>
</reference>
<keyword evidence="1" id="KW-0812">Transmembrane</keyword>
<keyword evidence="3" id="KW-1185">Reference proteome</keyword>
<accession>A0ABU9T796</accession>
<dbReference type="EMBL" id="JBBMQO010000005">
    <property type="protein sequence ID" value="MEM5502001.1"/>
    <property type="molecule type" value="Genomic_DNA"/>
</dbReference>